<evidence type="ECO:0000256" key="2">
    <source>
        <dbReference type="ARBA" id="ARBA00012513"/>
    </source>
</evidence>
<feature type="binding site" evidence="10">
    <location>
        <position position="60"/>
    </location>
    <ligand>
        <name>ATP</name>
        <dbReference type="ChEBI" id="CHEBI:30616"/>
    </ligand>
</feature>
<evidence type="ECO:0000256" key="7">
    <source>
        <dbReference type="ARBA" id="ARBA00022840"/>
    </source>
</evidence>
<reference evidence="14" key="3">
    <citation type="submission" date="2025-09" db="UniProtKB">
        <authorList>
            <consortium name="Ensembl"/>
        </authorList>
    </citation>
    <scope>IDENTIFICATION</scope>
</reference>
<dbReference type="PANTHER" id="PTHR48012">
    <property type="entry name" value="STERILE20-LIKE KINASE, ISOFORM B-RELATED"/>
    <property type="match status" value="1"/>
</dbReference>
<dbReference type="InterPro" id="IPR017441">
    <property type="entry name" value="Protein_kinase_ATP_BS"/>
</dbReference>
<organism evidence="14 15">
    <name type="scientific">Oncorhynchus mykiss</name>
    <name type="common">Rainbow trout</name>
    <name type="synonym">Salmo gairdneri</name>
    <dbReference type="NCBI Taxonomy" id="8022"/>
    <lineage>
        <taxon>Eukaryota</taxon>
        <taxon>Metazoa</taxon>
        <taxon>Chordata</taxon>
        <taxon>Craniata</taxon>
        <taxon>Vertebrata</taxon>
        <taxon>Euteleostomi</taxon>
        <taxon>Actinopterygii</taxon>
        <taxon>Neopterygii</taxon>
        <taxon>Teleostei</taxon>
        <taxon>Protacanthopterygii</taxon>
        <taxon>Salmoniformes</taxon>
        <taxon>Salmonidae</taxon>
        <taxon>Salmoninae</taxon>
        <taxon>Oncorhynchus</taxon>
    </lineage>
</organism>
<dbReference type="PROSITE" id="PS50951">
    <property type="entry name" value="SARAH"/>
    <property type="match status" value="1"/>
</dbReference>
<comment type="catalytic activity">
    <reaction evidence="9">
        <text>L-seryl-[protein] + ATP = O-phospho-L-seryl-[protein] + ADP + H(+)</text>
        <dbReference type="Rhea" id="RHEA:17989"/>
        <dbReference type="Rhea" id="RHEA-COMP:9863"/>
        <dbReference type="Rhea" id="RHEA-COMP:11604"/>
        <dbReference type="ChEBI" id="CHEBI:15378"/>
        <dbReference type="ChEBI" id="CHEBI:29999"/>
        <dbReference type="ChEBI" id="CHEBI:30616"/>
        <dbReference type="ChEBI" id="CHEBI:83421"/>
        <dbReference type="ChEBI" id="CHEBI:456216"/>
        <dbReference type="EC" id="2.7.11.1"/>
    </reaction>
    <physiologicalReaction direction="left-to-right" evidence="9">
        <dbReference type="Rhea" id="RHEA:17990"/>
    </physiologicalReaction>
</comment>
<proteinExistence type="inferred from homology"/>
<dbReference type="SUPFAM" id="SSF56112">
    <property type="entry name" value="Protein kinase-like (PK-like)"/>
    <property type="match status" value="1"/>
</dbReference>
<keyword evidence="15" id="KW-1185">Reference proteome</keyword>
<evidence type="ECO:0000256" key="9">
    <source>
        <dbReference type="ARBA" id="ARBA00048977"/>
    </source>
</evidence>
<dbReference type="InterPro" id="IPR000719">
    <property type="entry name" value="Prot_kinase_dom"/>
</dbReference>
<dbReference type="EC" id="2.7.11.1" evidence="2"/>
<name>A0A8C7PDZ2_ONCMY</name>
<dbReference type="PROSITE" id="PS00107">
    <property type="entry name" value="PROTEIN_KINASE_ATP"/>
    <property type="match status" value="1"/>
</dbReference>
<dbReference type="Ensembl" id="ENSOMYT00000023462.2">
    <property type="protein sequence ID" value="ENSOMYP00000021378.1"/>
    <property type="gene ID" value="ENSOMYG00000008787.2"/>
</dbReference>
<evidence type="ECO:0000259" key="12">
    <source>
        <dbReference type="PROSITE" id="PS50011"/>
    </source>
</evidence>
<dbReference type="FunFam" id="4.10.170.10:FF:000002">
    <property type="entry name" value="serine/threonine-protein kinase 3"/>
    <property type="match status" value="1"/>
</dbReference>
<reference evidence="14" key="1">
    <citation type="submission" date="2020-07" db="EMBL/GenBank/DDBJ databases">
        <title>A long reads based de novo assembly of the rainbow trout Arlee double haploid line genome.</title>
        <authorList>
            <person name="Gao G."/>
            <person name="Palti Y."/>
        </authorList>
    </citation>
    <scope>NUCLEOTIDE SEQUENCE [LARGE SCALE GENOMIC DNA]</scope>
</reference>
<keyword evidence="3" id="KW-0723">Serine/threonine-protein kinase</keyword>
<keyword evidence="5 10" id="KW-0547">Nucleotide-binding</keyword>
<feature type="domain" description="Protein kinase" evidence="12">
    <location>
        <begin position="31"/>
        <end position="227"/>
    </location>
</feature>
<evidence type="ECO:0000256" key="5">
    <source>
        <dbReference type="ARBA" id="ARBA00022741"/>
    </source>
</evidence>
<feature type="region of interest" description="Disordered" evidence="11">
    <location>
        <begin position="253"/>
        <end position="297"/>
    </location>
</feature>
<dbReference type="FunFam" id="1.10.510.10:FF:001054">
    <property type="entry name" value="Serine/threonine-protein kinase 4"/>
    <property type="match status" value="1"/>
</dbReference>
<dbReference type="Pfam" id="PF00069">
    <property type="entry name" value="Pkinase"/>
    <property type="match status" value="2"/>
</dbReference>
<evidence type="ECO:0000313" key="14">
    <source>
        <dbReference type="Ensembl" id="ENSOMYP00000021378.1"/>
    </source>
</evidence>
<dbReference type="InterPro" id="IPR050629">
    <property type="entry name" value="STE20/SPS1-PAK"/>
</dbReference>
<dbReference type="GO" id="GO:0004674">
    <property type="term" value="F:protein serine/threonine kinase activity"/>
    <property type="evidence" value="ECO:0007669"/>
    <property type="project" value="UniProtKB-KW"/>
</dbReference>
<feature type="domain" description="SARAH" evidence="13">
    <location>
        <begin position="381"/>
        <end position="428"/>
    </location>
</feature>
<dbReference type="FunFam" id="1.10.287.4270:FF:000004">
    <property type="entry name" value="Serine/threonine-protein kinase 3/4"/>
    <property type="match status" value="1"/>
</dbReference>
<keyword evidence="7 10" id="KW-0067">ATP-binding</keyword>
<dbReference type="PROSITE" id="PS50011">
    <property type="entry name" value="PROTEIN_KINASE_DOM"/>
    <property type="match status" value="1"/>
</dbReference>
<evidence type="ECO:0000313" key="15">
    <source>
        <dbReference type="Proteomes" id="UP000694395"/>
    </source>
</evidence>
<feature type="region of interest" description="Disordered" evidence="11">
    <location>
        <begin position="354"/>
        <end position="377"/>
    </location>
</feature>
<dbReference type="InterPro" id="IPR024205">
    <property type="entry name" value="Mst1_2_SARAH_domain"/>
</dbReference>
<feature type="compositionally biased region" description="Acidic residues" evidence="11">
    <location>
        <begin position="259"/>
        <end position="272"/>
    </location>
</feature>
<dbReference type="InterPro" id="IPR011009">
    <property type="entry name" value="Kinase-like_dom_sf"/>
</dbReference>
<keyword evidence="4" id="KW-0808">Transferase</keyword>
<reference evidence="14" key="2">
    <citation type="submission" date="2025-08" db="UniProtKB">
        <authorList>
            <consortium name="Ensembl"/>
        </authorList>
    </citation>
    <scope>IDENTIFICATION</scope>
</reference>
<feature type="region of interest" description="Disordered" evidence="11">
    <location>
        <begin position="317"/>
        <end position="339"/>
    </location>
</feature>
<dbReference type="Pfam" id="PF11629">
    <property type="entry name" value="Mst1_SARAH"/>
    <property type="match status" value="1"/>
</dbReference>
<evidence type="ECO:0000256" key="11">
    <source>
        <dbReference type="SAM" id="MobiDB-lite"/>
    </source>
</evidence>
<comment type="similarity">
    <text evidence="1">Belongs to the protein kinase superfamily. STE Ser/Thr protein kinase family. STE20 subfamily.</text>
</comment>
<dbReference type="GO" id="GO:0007165">
    <property type="term" value="P:signal transduction"/>
    <property type="evidence" value="ECO:0007669"/>
    <property type="project" value="InterPro"/>
</dbReference>
<dbReference type="Gene3D" id="1.10.287.4270">
    <property type="match status" value="2"/>
</dbReference>
<evidence type="ECO:0000256" key="8">
    <source>
        <dbReference type="ARBA" id="ARBA00048659"/>
    </source>
</evidence>
<dbReference type="GO" id="GO:0005737">
    <property type="term" value="C:cytoplasm"/>
    <property type="evidence" value="ECO:0007669"/>
    <property type="project" value="TreeGrafter"/>
</dbReference>
<dbReference type="Gene3D" id="1.10.510.10">
    <property type="entry name" value="Transferase(Phosphotransferase) domain 1"/>
    <property type="match status" value="1"/>
</dbReference>
<evidence type="ECO:0000256" key="4">
    <source>
        <dbReference type="ARBA" id="ARBA00022679"/>
    </source>
</evidence>
<dbReference type="FunFam" id="3.30.200.20:FF:000040">
    <property type="entry name" value="Dual specificity mitogen-activated protein kinase kinase"/>
    <property type="match status" value="1"/>
</dbReference>
<dbReference type="PANTHER" id="PTHR48012:SF2">
    <property type="entry name" value="STERILE20-LIKE KINASE, ISOFORM B"/>
    <property type="match status" value="1"/>
</dbReference>
<comment type="catalytic activity">
    <reaction evidence="8">
        <text>L-threonyl-[protein] + ATP = O-phospho-L-threonyl-[protein] + ADP + H(+)</text>
        <dbReference type="Rhea" id="RHEA:46608"/>
        <dbReference type="Rhea" id="RHEA-COMP:11060"/>
        <dbReference type="Rhea" id="RHEA-COMP:11605"/>
        <dbReference type="ChEBI" id="CHEBI:15378"/>
        <dbReference type="ChEBI" id="CHEBI:30013"/>
        <dbReference type="ChEBI" id="CHEBI:30616"/>
        <dbReference type="ChEBI" id="CHEBI:61977"/>
        <dbReference type="ChEBI" id="CHEBI:456216"/>
        <dbReference type="EC" id="2.7.11.1"/>
    </reaction>
    <physiologicalReaction direction="left-to-right" evidence="8">
        <dbReference type="Rhea" id="RHEA:46609"/>
    </physiologicalReaction>
</comment>
<dbReference type="Gene3D" id="3.30.200.20">
    <property type="entry name" value="Phosphorylase Kinase, domain 1"/>
    <property type="match status" value="1"/>
</dbReference>
<evidence type="ECO:0000259" key="13">
    <source>
        <dbReference type="PROSITE" id="PS50951"/>
    </source>
</evidence>
<dbReference type="GO" id="GO:1902531">
    <property type="term" value="P:regulation of intracellular signal transduction"/>
    <property type="evidence" value="ECO:0007669"/>
    <property type="project" value="UniProtKB-ARBA"/>
</dbReference>
<evidence type="ECO:0000256" key="3">
    <source>
        <dbReference type="ARBA" id="ARBA00022527"/>
    </source>
</evidence>
<accession>A0A8C7PDZ2</accession>
<evidence type="ECO:0000256" key="6">
    <source>
        <dbReference type="ARBA" id="ARBA00022777"/>
    </source>
</evidence>
<sequence length="435" mass="49435">MTNNNFKLSPLYRQLKKLSEDSLTKQPEEVFDVLEKLGEGSYGSVFKANYKETGEIVAIKQVPVESDLQEIIKEISIMQQCNSPHVVRYYGSYFKNSDLWIVMEYCGAGSVSDIIRLRNKTDTMAKRNTVIGTPFWMAPEVIQEIGYNCVADIWSLGITSIEMAEGKPPYADIHPMRAIFMIPTNPPPTFRNPDLWSELFQEFVSQCLVKNPENRATATQLLQHPFIKAAKPSSILRALITDAMEIKLKKVEAEQREQDQEDEDNSDEDEVDQGTMVRAGTSDMGTIREAGSLGGTARTMIEQSDMGTMESQLGTMVINSDDDEDEEAGTMKRRDETMQPAKPSFLEYFEQKEKEANCHDDSGEDPGHNADNRKLPAEGDLEVMKTWSVEELRSRLASLDPLMEQEIREIRQRYLAKRQPILDAIEAKKRRQQNL</sequence>
<protein>
    <recommendedName>
        <fullName evidence="2">non-specific serine/threonine protein kinase</fullName>
        <ecNumber evidence="2">2.7.11.1</ecNumber>
    </recommendedName>
</protein>
<gene>
    <name evidence="14" type="primary">LOC110527676</name>
</gene>
<evidence type="ECO:0000256" key="1">
    <source>
        <dbReference type="ARBA" id="ARBA00008874"/>
    </source>
</evidence>
<keyword evidence="6" id="KW-0418">Kinase</keyword>
<dbReference type="GO" id="GO:0005524">
    <property type="term" value="F:ATP binding"/>
    <property type="evidence" value="ECO:0007669"/>
    <property type="project" value="UniProtKB-UniRule"/>
</dbReference>
<dbReference type="InterPro" id="IPR011524">
    <property type="entry name" value="SARAH_dom"/>
</dbReference>
<evidence type="ECO:0000256" key="10">
    <source>
        <dbReference type="PROSITE-ProRule" id="PRU10141"/>
    </source>
</evidence>
<dbReference type="Proteomes" id="UP000694395">
    <property type="component" value="Chromosome 7"/>
</dbReference>
<dbReference type="AlphaFoldDB" id="A0A8C7PDZ2"/>
<dbReference type="CDD" id="cd21887">
    <property type="entry name" value="SARAH_MST1"/>
    <property type="match status" value="1"/>
</dbReference>
<dbReference type="GeneTree" id="ENSGT00940000154984"/>